<protein>
    <recommendedName>
        <fullName evidence="1">F-box domain-containing protein</fullName>
    </recommendedName>
</protein>
<proteinExistence type="predicted"/>
<dbReference type="PANTHER" id="PTHR31672:SF13">
    <property type="entry name" value="F-BOX PROTEIN CPR30-LIKE"/>
    <property type="match status" value="1"/>
</dbReference>
<dbReference type="Gene3D" id="1.20.1280.50">
    <property type="match status" value="1"/>
</dbReference>
<dbReference type="AlphaFoldDB" id="A0A5N6Q945"/>
<organism evidence="2 3">
    <name type="scientific">Carpinus fangiana</name>
    <dbReference type="NCBI Taxonomy" id="176857"/>
    <lineage>
        <taxon>Eukaryota</taxon>
        <taxon>Viridiplantae</taxon>
        <taxon>Streptophyta</taxon>
        <taxon>Embryophyta</taxon>
        <taxon>Tracheophyta</taxon>
        <taxon>Spermatophyta</taxon>
        <taxon>Magnoliopsida</taxon>
        <taxon>eudicotyledons</taxon>
        <taxon>Gunneridae</taxon>
        <taxon>Pentapetalae</taxon>
        <taxon>rosids</taxon>
        <taxon>fabids</taxon>
        <taxon>Fagales</taxon>
        <taxon>Betulaceae</taxon>
        <taxon>Carpinus</taxon>
    </lineage>
</organism>
<name>A0A5N6Q945_9ROSI</name>
<dbReference type="Proteomes" id="UP000327013">
    <property type="component" value="Chromosome 1"/>
</dbReference>
<dbReference type="SMART" id="SM00256">
    <property type="entry name" value="FBOX"/>
    <property type="match status" value="1"/>
</dbReference>
<dbReference type="PANTHER" id="PTHR31672">
    <property type="entry name" value="BNACNNG10540D PROTEIN"/>
    <property type="match status" value="1"/>
</dbReference>
<reference evidence="2 3" key="1">
    <citation type="submission" date="2019-06" db="EMBL/GenBank/DDBJ databases">
        <title>A chromosomal-level reference genome of Carpinus fangiana (Coryloideae, Betulaceae).</title>
        <authorList>
            <person name="Yang X."/>
            <person name="Wang Z."/>
            <person name="Zhang L."/>
            <person name="Hao G."/>
            <person name="Liu J."/>
            <person name="Yang Y."/>
        </authorList>
    </citation>
    <scope>NUCLEOTIDE SEQUENCE [LARGE SCALE GENOMIC DNA]</scope>
    <source>
        <strain evidence="2">Cfa_2016G</strain>
        <tissue evidence="2">Leaf</tissue>
    </source>
</reference>
<gene>
    <name evidence="2" type="ORF">FH972_000446</name>
</gene>
<evidence type="ECO:0000313" key="3">
    <source>
        <dbReference type="Proteomes" id="UP000327013"/>
    </source>
</evidence>
<evidence type="ECO:0000313" key="2">
    <source>
        <dbReference type="EMBL" id="KAE7995675.1"/>
    </source>
</evidence>
<dbReference type="InterPro" id="IPR001810">
    <property type="entry name" value="F-box_dom"/>
</dbReference>
<feature type="domain" description="F-box" evidence="1">
    <location>
        <begin position="1"/>
        <end position="45"/>
    </location>
</feature>
<dbReference type="EMBL" id="CM017321">
    <property type="protein sequence ID" value="KAE7995675.1"/>
    <property type="molecule type" value="Genomic_DNA"/>
</dbReference>
<dbReference type="PROSITE" id="PS50181">
    <property type="entry name" value="FBOX"/>
    <property type="match status" value="1"/>
</dbReference>
<sequence length="368" mass="40663">MANELPEDLVTLILLWLPVVSLLRFKCVCKSWYALITQQNFVRKHLLHNKNSNTHLLLNTFNKTMEDYVVYMISYEELQISLTQPLPPPFFGNGEKFCISVVGSCNGLVCLHEKRFHNTLKVVIWNPTTKETKVVPKSNLPLFAPAEYCTHIQDACMDFGSVSGAVPGSVLGLGEVFSFDLGPVSSASYSVSVLGFDPDPGSISASGHAPLPLVSLGAAGDGFGSSLVVPAASDPVLSTMLVSKPATTTVSRSATPVGSPCLFDSTHLGFGLSKLQIWLLEWIKDRLKINEEVKDKDHSAFLKGMEEDFRWINLVACEQGRLEVDKEDIRSISVVACEEGRWEVDEEEDDRKVAWLNEMKEELRLTVA</sequence>
<evidence type="ECO:0000259" key="1">
    <source>
        <dbReference type="PROSITE" id="PS50181"/>
    </source>
</evidence>
<accession>A0A5N6Q945</accession>
<dbReference type="CDD" id="cd22157">
    <property type="entry name" value="F-box_AtFBW1-like"/>
    <property type="match status" value="1"/>
</dbReference>
<dbReference type="InterPro" id="IPR036047">
    <property type="entry name" value="F-box-like_dom_sf"/>
</dbReference>
<keyword evidence="3" id="KW-1185">Reference proteome</keyword>
<dbReference type="SUPFAM" id="SSF81383">
    <property type="entry name" value="F-box domain"/>
    <property type="match status" value="1"/>
</dbReference>
<dbReference type="InterPro" id="IPR050796">
    <property type="entry name" value="SCF_F-box_component"/>
</dbReference>
<dbReference type="OrthoDB" id="1867629at2759"/>
<dbReference type="Pfam" id="PF00646">
    <property type="entry name" value="F-box"/>
    <property type="match status" value="1"/>
</dbReference>